<comment type="caution">
    <text evidence="1">The sequence shown here is derived from an EMBL/GenBank/DDBJ whole genome shotgun (WGS) entry which is preliminary data.</text>
</comment>
<protein>
    <submittedName>
        <fullName evidence="1">Uncharacterized protein</fullName>
    </submittedName>
</protein>
<dbReference type="EMBL" id="JACJQH010000122">
    <property type="protein sequence ID" value="MBD2200854.1"/>
    <property type="molecule type" value="Genomic_DNA"/>
</dbReference>
<evidence type="ECO:0000313" key="1">
    <source>
        <dbReference type="EMBL" id="MBD2200854.1"/>
    </source>
</evidence>
<keyword evidence="2" id="KW-1185">Reference proteome</keyword>
<name>A0ABR8AM16_9CYAN</name>
<organism evidence="1 2">
    <name type="scientific">Calothrix parietina FACHB-288</name>
    <dbReference type="NCBI Taxonomy" id="2692896"/>
    <lineage>
        <taxon>Bacteria</taxon>
        <taxon>Bacillati</taxon>
        <taxon>Cyanobacteriota</taxon>
        <taxon>Cyanophyceae</taxon>
        <taxon>Nostocales</taxon>
        <taxon>Calotrichaceae</taxon>
        <taxon>Calothrix</taxon>
    </lineage>
</organism>
<sequence length="81" mass="9333">MTYKTPAQQAIFASFTVDEQTITQAELEQHIIQQGEVVAPEEFTVIEISCYDYELYVGDKLIASITYDHDDFVTQRWVVVI</sequence>
<dbReference type="Proteomes" id="UP000658514">
    <property type="component" value="Unassembled WGS sequence"/>
</dbReference>
<accession>A0ABR8AM16</accession>
<reference evidence="1 2" key="1">
    <citation type="journal article" date="2020" name="ISME J.">
        <title>Comparative genomics reveals insights into cyanobacterial evolution and habitat adaptation.</title>
        <authorList>
            <person name="Chen M.Y."/>
            <person name="Teng W.K."/>
            <person name="Zhao L."/>
            <person name="Hu C.X."/>
            <person name="Zhou Y.K."/>
            <person name="Han B.P."/>
            <person name="Song L.R."/>
            <person name="Shu W.S."/>
        </authorList>
    </citation>
    <scope>NUCLEOTIDE SEQUENCE [LARGE SCALE GENOMIC DNA]</scope>
    <source>
        <strain evidence="1 2">FACHB-288</strain>
    </source>
</reference>
<dbReference type="RefSeq" id="WP_190552117.1">
    <property type="nucleotide sequence ID" value="NZ_CAWPNO010000027.1"/>
</dbReference>
<proteinExistence type="predicted"/>
<evidence type="ECO:0000313" key="2">
    <source>
        <dbReference type="Proteomes" id="UP000658514"/>
    </source>
</evidence>
<gene>
    <name evidence="1" type="ORF">H6G24_36345</name>
</gene>